<name>A0ABW4PI33_9ACTN</name>
<dbReference type="Proteomes" id="UP001597365">
    <property type="component" value="Unassembled WGS sequence"/>
</dbReference>
<proteinExistence type="predicted"/>
<dbReference type="EMBL" id="JBHUFU010000004">
    <property type="protein sequence ID" value="MFD1829868.1"/>
    <property type="molecule type" value="Genomic_DNA"/>
</dbReference>
<feature type="region of interest" description="Disordered" evidence="1">
    <location>
        <begin position="110"/>
        <end position="154"/>
    </location>
</feature>
<evidence type="ECO:0000313" key="2">
    <source>
        <dbReference type="EMBL" id="MFD1829868.1"/>
    </source>
</evidence>
<organism evidence="2 3">
    <name type="scientific">Streptomyces desertarenae</name>
    <dbReference type="NCBI Taxonomy" id="2666184"/>
    <lineage>
        <taxon>Bacteria</taxon>
        <taxon>Bacillati</taxon>
        <taxon>Actinomycetota</taxon>
        <taxon>Actinomycetes</taxon>
        <taxon>Kitasatosporales</taxon>
        <taxon>Streptomycetaceae</taxon>
        <taxon>Streptomyces</taxon>
    </lineage>
</organism>
<evidence type="ECO:0008006" key="4">
    <source>
        <dbReference type="Google" id="ProtNLM"/>
    </source>
</evidence>
<dbReference type="RefSeq" id="WP_380898831.1">
    <property type="nucleotide sequence ID" value="NZ_JBHUFU010000004.1"/>
</dbReference>
<keyword evidence="3" id="KW-1185">Reference proteome</keyword>
<sequence length="154" mass="16361">MSDEVDDVASVFTEQIEHRFGMSIGTLKAAVAAAPDAHREATEVVRWHSLLTESQAAVERAEDDLLSALETQPGEVDDLTMDLAHQVNAAVSARDGRALVVRWLLDLDAPGKQSRPTADWPVGRGRSAHQGPAVPTSPPAQPATAPATGRGVLR</sequence>
<evidence type="ECO:0000313" key="3">
    <source>
        <dbReference type="Proteomes" id="UP001597365"/>
    </source>
</evidence>
<evidence type="ECO:0000256" key="1">
    <source>
        <dbReference type="SAM" id="MobiDB-lite"/>
    </source>
</evidence>
<accession>A0ABW4PI33</accession>
<protein>
    <recommendedName>
        <fullName evidence="4">DUF222 domain-containing protein</fullName>
    </recommendedName>
</protein>
<gene>
    <name evidence="2" type="ORF">ACFSJS_09340</name>
</gene>
<comment type="caution">
    <text evidence="2">The sequence shown here is derived from an EMBL/GenBank/DDBJ whole genome shotgun (WGS) entry which is preliminary data.</text>
</comment>
<reference evidence="3" key="1">
    <citation type="journal article" date="2019" name="Int. J. Syst. Evol. Microbiol.">
        <title>The Global Catalogue of Microorganisms (GCM) 10K type strain sequencing project: providing services to taxonomists for standard genome sequencing and annotation.</title>
        <authorList>
            <consortium name="The Broad Institute Genomics Platform"/>
            <consortium name="The Broad Institute Genome Sequencing Center for Infectious Disease"/>
            <person name="Wu L."/>
            <person name="Ma J."/>
        </authorList>
    </citation>
    <scope>NUCLEOTIDE SEQUENCE [LARGE SCALE GENOMIC DNA]</scope>
    <source>
        <strain evidence="3">CGMCC 4.7455</strain>
    </source>
</reference>